<dbReference type="PANTHER" id="PTHR33930">
    <property type="entry name" value="ALKYL HYDROPEROXIDE REDUCTASE AHPD"/>
    <property type="match status" value="1"/>
</dbReference>
<dbReference type="InterPro" id="IPR004675">
    <property type="entry name" value="AhpD_core"/>
</dbReference>
<dbReference type="Proteomes" id="UP000199112">
    <property type="component" value="Unassembled WGS sequence"/>
</dbReference>
<dbReference type="GO" id="GO:0051920">
    <property type="term" value="F:peroxiredoxin activity"/>
    <property type="evidence" value="ECO:0007669"/>
    <property type="project" value="InterPro"/>
</dbReference>
<name>A0A1H6FNI7_9EURY</name>
<reference evidence="3" key="1">
    <citation type="submission" date="2016-10" db="EMBL/GenBank/DDBJ databases">
        <authorList>
            <person name="Varghese N."/>
            <person name="Submissions S."/>
        </authorList>
    </citation>
    <scope>NUCLEOTIDE SEQUENCE [LARGE SCALE GENOMIC DNA]</scope>
    <source>
        <strain evidence="3">CGMCC 1.8981</strain>
    </source>
</reference>
<dbReference type="OrthoDB" id="111898at2157"/>
<accession>A0A1H6FNI7</accession>
<gene>
    <name evidence="2" type="ORF">SAMN04487967_0472</name>
</gene>
<evidence type="ECO:0000259" key="1">
    <source>
        <dbReference type="Pfam" id="PF02627"/>
    </source>
</evidence>
<dbReference type="AlphaFoldDB" id="A0A1H6FNI7"/>
<keyword evidence="3" id="KW-1185">Reference proteome</keyword>
<dbReference type="Gene3D" id="1.20.1290.10">
    <property type="entry name" value="AhpD-like"/>
    <property type="match status" value="1"/>
</dbReference>
<protein>
    <submittedName>
        <fullName evidence="2">Alkylhydroperoxidase AhpD family core domain-containing protein</fullName>
    </submittedName>
</protein>
<dbReference type="NCBIfam" id="TIGR00778">
    <property type="entry name" value="ahpD_dom"/>
    <property type="match status" value="1"/>
</dbReference>
<dbReference type="RefSeq" id="WP_090504585.1">
    <property type="nucleotide sequence ID" value="NZ_FNWL01000001.1"/>
</dbReference>
<organism evidence="2 3">
    <name type="scientific">Natronorubrum sediminis</name>
    <dbReference type="NCBI Taxonomy" id="640943"/>
    <lineage>
        <taxon>Archaea</taxon>
        <taxon>Methanobacteriati</taxon>
        <taxon>Methanobacteriota</taxon>
        <taxon>Stenosarchaea group</taxon>
        <taxon>Halobacteria</taxon>
        <taxon>Halobacteriales</taxon>
        <taxon>Natrialbaceae</taxon>
        <taxon>Natronorubrum</taxon>
    </lineage>
</organism>
<sequence>MVSTEIQEEIEAYLGTVPSWIESLPEPAADHSWKLVRDLQLEETELSAREKALVGLGAASATQCPYCVHFHRAEAELDGVTDEELQEAVNIAGEVRYFSSVLHGSEIEYDAFVSETAEMVEHIETQQAAMSGSD</sequence>
<dbReference type="EMBL" id="FNWL01000001">
    <property type="protein sequence ID" value="SEH11698.1"/>
    <property type="molecule type" value="Genomic_DNA"/>
</dbReference>
<dbReference type="InterPro" id="IPR003779">
    <property type="entry name" value="CMD-like"/>
</dbReference>
<feature type="domain" description="Carboxymuconolactone decarboxylase-like" evidence="1">
    <location>
        <begin position="28"/>
        <end position="103"/>
    </location>
</feature>
<dbReference type="InterPro" id="IPR029032">
    <property type="entry name" value="AhpD-like"/>
</dbReference>
<keyword evidence="2" id="KW-0560">Oxidoreductase</keyword>
<evidence type="ECO:0000313" key="2">
    <source>
        <dbReference type="EMBL" id="SEH11698.1"/>
    </source>
</evidence>
<keyword evidence="2" id="KW-0575">Peroxidase</keyword>
<proteinExistence type="predicted"/>
<dbReference type="PANTHER" id="PTHR33930:SF2">
    <property type="entry name" value="BLR3452 PROTEIN"/>
    <property type="match status" value="1"/>
</dbReference>
<dbReference type="SUPFAM" id="SSF69118">
    <property type="entry name" value="AhpD-like"/>
    <property type="match status" value="1"/>
</dbReference>
<dbReference type="Pfam" id="PF02627">
    <property type="entry name" value="CMD"/>
    <property type="match status" value="1"/>
</dbReference>
<evidence type="ECO:0000313" key="3">
    <source>
        <dbReference type="Proteomes" id="UP000199112"/>
    </source>
</evidence>